<accession>A0A381E1A1</accession>
<gene>
    <name evidence="5" type="ORF">NCTC13294_00580</name>
</gene>
<dbReference type="EMBL" id="UFUW01000001">
    <property type="protein sequence ID" value="SUX19715.1"/>
    <property type="molecule type" value="Genomic_DNA"/>
</dbReference>
<dbReference type="Gene3D" id="3.30.300.30">
    <property type="match status" value="1"/>
</dbReference>
<dbReference type="RefSeq" id="WP_172542172.1">
    <property type="nucleotide sequence ID" value="NZ_JBHLZC010000001.1"/>
</dbReference>
<protein>
    <submittedName>
        <fullName evidence="5">Acyl-CoA synthetase</fullName>
    </submittedName>
</protein>
<dbReference type="InterPro" id="IPR029069">
    <property type="entry name" value="HotDog_dom_sf"/>
</dbReference>
<feature type="domain" description="AMP-dependent synthetase/ligase" evidence="3">
    <location>
        <begin position="77"/>
        <end position="259"/>
    </location>
</feature>
<evidence type="ECO:0000256" key="1">
    <source>
        <dbReference type="ARBA" id="ARBA00006432"/>
    </source>
</evidence>
<feature type="region of interest" description="Disordered" evidence="2">
    <location>
        <begin position="60"/>
        <end position="83"/>
    </location>
</feature>
<dbReference type="SUPFAM" id="SSF56801">
    <property type="entry name" value="Acetyl-CoA synthetase-like"/>
    <property type="match status" value="1"/>
</dbReference>
<dbReference type="InterPro" id="IPR054545">
    <property type="entry name" value="ApeI-like"/>
</dbReference>
<evidence type="ECO:0000259" key="4">
    <source>
        <dbReference type="Pfam" id="PF22818"/>
    </source>
</evidence>
<evidence type="ECO:0000313" key="6">
    <source>
        <dbReference type="Proteomes" id="UP000254572"/>
    </source>
</evidence>
<comment type="similarity">
    <text evidence="1">Belongs to the ATP-dependent AMP-binding enzyme family.</text>
</comment>
<evidence type="ECO:0000313" key="5">
    <source>
        <dbReference type="EMBL" id="SUX19715.1"/>
    </source>
</evidence>
<dbReference type="GO" id="GO:0031956">
    <property type="term" value="F:medium-chain fatty acid-CoA ligase activity"/>
    <property type="evidence" value="ECO:0007669"/>
    <property type="project" value="TreeGrafter"/>
</dbReference>
<sequence>MNIILTEALARSPHGAAIRAAACALAPHLRHPQRLACDNPLTLAAALIACAITGEPAELLPRDDGAPDTLRDSDIPLTSAAHSAPPLPSLHDIPLTLSTSGTTGTGSRVPKTLGAMLSESAALLTLPHWPRSATALGSVHPQHLYGLTFRTIHSLLAGWHIDPAQHRYPELLLDASRRSTTPQVWISTPALLHTLVAGHDLTPWRGRVACITSAGGALDPAVAAALRAQLGCAVLDIYGSTESGVISIDDGTGRHPLPGVTTRRDPDGALHVKSPWTHGWIATGDLVDEAHNLLGRSDRIIKRGDKRIALNALEHSLNNDPTIADSHCALHPDSGHLYAWIALSDDGIRAWRDEGRPALLARWRALLLQQHDRLAVPRHIRVTDRLPRNSQGKIARADWERALREPILNPAWQPPQVDGDTHIYRARVPLDLHYCKGHFDRIALVPGVVQCRWALDLAAHDLGLNATISAIEQLKYQQFLRPYDLLTLTLRYDAARGKLHFTCDNGHGKCASGRIVYRLNDAPV</sequence>
<feature type="domain" description="ApeI dehydratase-like" evidence="4">
    <location>
        <begin position="417"/>
        <end position="514"/>
    </location>
</feature>
<dbReference type="PANTHER" id="PTHR43201">
    <property type="entry name" value="ACYL-COA SYNTHETASE"/>
    <property type="match status" value="1"/>
</dbReference>
<dbReference type="Gene3D" id="3.10.129.10">
    <property type="entry name" value="Hotdog Thioesterase"/>
    <property type="match status" value="1"/>
</dbReference>
<dbReference type="Pfam" id="PF00501">
    <property type="entry name" value="AMP-binding"/>
    <property type="match status" value="1"/>
</dbReference>
<organism evidence="5 6">
    <name type="scientific">Cardiobacterium valvarum</name>
    <dbReference type="NCBI Taxonomy" id="194702"/>
    <lineage>
        <taxon>Bacteria</taxon>
        <taxon>Pseudomonadati</taxon>
        <taxon>Pseudomonadota</taxon>
        <taxon>Gammaproteobacteria</taxon>
        <taxon>Cardiobacteriales</taxon>
        <taxon>Cardiobacteriaceae</taxon>
        <taxon>Cardiobacterium</taxon>
    </lineage>
</organism>
<dbReference type="Pfam" id="PF22818">
    <property type="entry name" value="ApeI-like"/>
    <property type="match status" value="1"/>
</dbReference>
<dbReference type="SUPFAM" id="SSF54637">
    <property type="entry name" value="Thioesterase/thiol ester dehydrase-isomerase"/>
    <property type="match status" value="1"/>
</dbReference>
<dbReference type="AlphaFoldDB" id="A0A381E1A1"/>
<keyword evidence="6" id="KW-1185">Reference proteome</keyword>
<proteinExistence type="inferred from homology"/>
<dbReference type="InterPro" id="IPR045851">
    <property type="entry name" value="AMP-bd_C_sf"/>
</dbReference>
<dbReference type="Gene3D" id="3.40.50.12780">
    <property type="entry name" value="N-terminal domain of ligase-like"/>
    <property type="match status" value="1"/>
</dbReference>
<dbReference type="PANTHER" id="PTHR43201:SF8">
    <property type="entry name" value="ACYL-COA SYNTHETASE FAMILY MEMBER 3"/>
    <property type="match status" value="1"/>
</dbReference>
<evidence type="ECO:0000256" key="2">
    <source>
        <dbReference type="SAM" id="MobiDB-lite"/>
    </source>
</evidence>
<feature type="compositionally biased region" description="Basic and acidic residues" evidence="2">
    <location>
        <begin position="60"/>
        <end position="74"/>
    </location>
</feature>
<evidence type="ECO:0000259" key="3">
    <source>
        <dbReference type="Pfam" id="PF00501"/>
    </source>
</evidence>
<dbReference type="InterPro" id="IPR000873">
    <property type="entry name" value="AMP-dep_synth/lig_dom"/>
</dbReference>
<reference evidence="5 6" key="1">
    <citation type="submission" date="2018-06" db="EMBL/GenBank/DDBJ databases">
        <authorList>
            <consortium name="Pathogen Informatics"/>
            <person name="Doyle S."/>
        </authorList>
    </citation>
    <scope>NUCLEOTIDE SEQUENCE [LARGE SCALE GENOMIC DNA]</scope>
    <source>
        <strain evidence="5 6">NCTC13294</strain>
    </source>
</reference>
<dbReference type="GO" id="GO:0006631">
    <property type="term" value="P:fatty acid metabolic process"/>
    <property type="evidence" value="ECO:0007669"/>
    <property type="project" value="TreeGrafter"/>
</dbReference>
<name>A0A381E1A1_9GAMM</name>
<dbReference type="InterPro" id="IPR042099">
    <property type="entry name" value="ANL_N_sf"/>
</dbReference>
<dbReference type="Proteomes" id="UP000254572">
    <property type="component" value="Unassembled WGS sequence"/>
</dbReference>